<dbReference type="InterPro" id="IPR010992">
    <property type="entry name" value="IHF-like_DNA-bd_dom_sf"/>
</dbReference>
<name>B3T091_9ZZZZ</name>
<dbReference type="PRINTS" id="PR01727">
    <property type="entry name" value="DNABINDINGHU"/>
</dbReference>
<sequence length="103" mass="12145">MVKSELMQQLCNIHPNILRKDIEKILDIIIFEIIEALYRNEAVEIRGFGRFKTVIRKARIGRNPKNSTAIQIPAKKAIKWKMSKILFKRLNKNFTENKISTNY</sequence>
<protein>
    <submittedName>
        <fullName evidence="2">Putative bacterial DNA-binding protein</fullName>
    </submittedName>
</protein>
<dbReference type="InterPro" id="IPR000119">
    <property type="entry name" value="Hist_DNA-bd"/>
</dbReference>
<evidence type="ECO:0000256" key="1">
    <source>
        <dbReference type="ARBA" id="ARBA00023125"/>
    </source>
</evidence>
<dbReference type="SMART" id="SM00411">
    <property type="entry name" value="BHL"/>
    <property type="match status" value="1"/>
</dbReference>
<dbReference type="CDD" id="cd13836">
    <property type="entry name" value="IHF_B"/>
    <property type="match status" value="1"/>
</dbReference>
<reference evidence="2" key="1">
    <citation type="journal article" date="2008" name="ISME J.">
        <title>Genomic patterns of recombination, clonal divergence and environment in marine microbial populations.</title>
        <authorList>
            <person name="Konstantinidis K.T."/>
            <person name="Delong E.F."/>
        </authorList>
    </citation>
    <scope>NUCLEOTIDE SEQUENCE</scope>
</reference>
<dbReference type="GO" id="GO:0003677">
    <property type="term" value="F:DNA binding"/>
    <property type="evidence" value="ECO:0007669"/>
    <property type="project" value="UniProtKB-KW"/>
</dbReference>
<keyword evidence="1 2" id="KW-0238">DNA-binding</keyword>
<dbReference type="EMBL" id="EU016564">
    <property type="protein sequence ID" value="ABZ06000.1"/>
    <property type="molecule type" value="Genomic_DNA"/>
</dbReference>
<dbReference type="Pfam" id="PF00216">
    <property type="entry name" value="Bac_DNA_binding"/>
    <property type="match status" value="1"/>
</dbReference>
<dbReference type="Gene3D" id="4.10.520.10">
    <property type="entry name" value="IHF-like DNA-binding proteins"/>
    <property type="match status" value="1"/>
</dbReference>
<dbReference type="InterPro" id="IPR020816">
    <property type="entry name" value="Histone-like_DNA-bd_CS"/>
</dbReference>
<dbReference type="PANTHER" id="PTHR33175">
    <property type="entry name" value="DNA-BINDING PROTEIN HU"/>
    <property type="match status" value="1"/>
</dbReference>
<accession>B3T091</accession>
<dbReference type="PANTHER" id="PTHR33175:SF3">
    <property type="entry name" value="DNA-BINDING PROTEIN HU-BETA"/>
    <property type="match status" value="1"/>
</dbReference>
<dbReference type="AlphaFoldDB" id="B3T091"/>
<dbReference type="GO" id="GO:0030527">
    <property type="term" value="F:structural constituent of chromatin"/>
    <property type="evidence" value="ECO:0007669"/>
    <property type="project" value="InterPro"/>
</dbReference>
<dbReference type="PROSITE" id="PS00045">
    <property type="entry name" value="HISTONE_LIKE"/>
    <property type="match status" value="1"/>
</dbReference>
<organism evidence="2">
    <name type="scientific">uncultured marine microorganism HF4000_005D21</name>
    <dbReference type="NCBI Taxonomy" id="455505"/>
    <lineage>
        <taxon>unclassified sequences</taxon>
        <taxon>environmental samples</taxon>
    </lineage>
</organism>
<evidence type="ECO:0000313" key="2">
    <source>
        <dbReference type="EMBL" id="ABZ06000.1"/>
    </source>
</evidence>
<gene>
    <name evidence="2" type="ORF">ALOHA_HF4000005D21ctg1g5</name>
</gene>
<proteinExistence type="predicted"/>
<dbReference type="SUPFAM" id="SSF47729">
    <property type="entry name" value="IHF-like DNA-binding proteins"/>
    <property type="match status" value="1"/>
</dbReference>